<accession>A0ABV2DFG9</accession>
<comment type="caution">
    <text evidence="1">The sequence shown here is derived from an EMBL/GenBank/DDBJ whole genome shotgun (WGS) entry which is preliminary data.</text>
</comment>
<keyword evidence="2" id="KW-1185">Reference proteome</keyword>
<name>A0ABV2DFG9_9HYPH</name>
<evidence type="ECO:0000313" key="1">
    <source>
        <dbReference type="EMBL" id="MET2828806.1"/>
    </source>
</evidence>
<protein>
    <submittedName>
        <fullName evidence="1">Uncharacterized protein</fullName>
    </submittedName>
</protein>
<gene>
    <name evidence="1" type="ORF">ABVQ20_17645</name>
</gene>
<dbReference type="RefSeq" id="WP_354460789.1">
    <property type="nucleotide sequence ID" value="NZ_JBEWSZ010000001.1"/>
</dbReference>
<proteinExistence type="predicted"/>
<evidence type="ECO:0000313" key="2">
    <source>
        <dbReference type="Proteomes" id="UP001548832"/>
    </source>
</evidence>
<sequence length="54" mass="5973">MNSYKPLGRIGDLVRAFGSAVSAAAAIERGHRPKNHDLVKLGINPEHFDGIRRY</sequence>
<reference evidence="1 2" key="1">
    <citation type="submission" date="2024-06" db="EMBL/GenBank/DDBJ databases">
        <authorList>
            <person name="Kim D.-U."/>
        </authorList>
    </citation>
    <scope>NUCLEOTIDE SEQUENCE [LARGE SCALE GENOMIC DNA]</scope>
    <source>
        <strain evidence="1 2">KACC15460</strain>
    </source>
</reference>
<dbReference type="EMBL" id="JBEWSZ010000001">
    <property type="protein sequence ID" value="MET2828806.1"/>
    <property type="molecule type" value="Genomic_DNA"/>
</dbReference>
<dbReference type="Proteomes" id="UP001548832">
    <property type="component" value="Unassembled WGS sequence"/>
</dbReference>
<organism evidence="1 2">
    <name type="scientific">Mesorhizobium shangrilense</name>
    <dbReference type="NCBI Taxonomy" id="460060"/>
    <lineage>
        <taxon>Bacteria</taxon>
        <taxon>Pseudomonadati</taxon>
        <taxon>Pseudomonadota</taxon>
        <taxon>Alphaproteobacteria</taxon>
        <taxon>Hyphomicrobiales</taxon>
        <taxon>Phyllobacteriaceae</taxon>
        <taxon>Mesorhizobium</taxon>
    </lineage>
</organism>